<evidence type="ECO:0008006" key="3">
    <source>
        <dbReference type="Google" id="ProtNLM"/>
    </source>
</evidence>
<dbReference type="OrthoDB" id="9789432at2"/>
<dbReference type="AlphaFoldDB" id="A0A1T2L662"/>
<name>A0A1T2L662_9GAMM</name>
<organism evidence="1 2">
    <name type="scientific">Solemya pervernicosa gill symbiont</name>
    <dbReference type="NCBI Taxonomy" id="642797"/>
    <lineage>
        <taxon>Bacteria</taxon>
        <taxon>Pseudomonadati</taxon>
        <taxon>Pseudomonadota</taxon>
        <taxon>Gammaproteobacteria</taxon>
        <taxon>sulfur-oxidizing symbionts</taxon>
    </lineage>
</organism>
<dbReference type="EMBL" id="MPRL01000022">
    <property type="protein sequence ID" value="OOZ40573.1"/>
    <property type="molecule type" value="Genomic_DNA"/>
</dbReference>
<dbReference type="Pfam" id="PF08897">
    <property type="entry name" value="DUF1841"/>
    <property type="match status" value="1"/>
</dbReference>
<dbReference type="InterPro" id="IPR014993">
    <property type="entry name" value="DUF1841"/>
</dbReference>
<accession>A0A1T2L662</accession>
<dbReference type="Proteomes" id="UP000191110">
    <property type="component" value="Unassembled WGS sequence"/>
</dbReference>
<comment type="caution">
    <text evidence="1">The sequence shown here is derived from an EMBL/GenBank/DDBJ whole genome shotgun (WGS) entry which is preliminary data.</text>
</comment>
<protein>
    <recommendedName>
        <fullName evidence="3">DUF1841 domain-containing protein</fullName>
    </recommendedName>
</protein>
<dbReference type="RefSeq" id="WP_078483425.1">
    <property type="nucleotide sequence ID" value="NZ_MPRL01000022.1"/>
</dbReference>
<evidence type="ECO:0000313" key="2">
    <source>
        <dbReference type="Proteomes" id="UP000191110"/>
    </source>
</evidence>
<evidence type="ECO:0000313" key="1">
    <source>
        <dbReference type="EMBL" id="OOZ40573.1"/>
    </source>
</evidence>
<proteinExistence type="predicted"/>
<gene>
    <name evidence="1" type="ORF">BOW53_07275</name>
</gene>
<keyword evidence="2" id="KW-1185">Reference proteome</keyword>
<sequence>MLFGQDRDQMRRFYCEVWRKHQSREPLEPMEQILAETIVKHPEYQTLLDDPESALQHEAPLGMGVDNPFLHMGMHIALHEQVSTDRPAGIGALYRALLAKASDAHDVEHKMMECLGDALFHAQQSGTAPDDVSYLECIKKINT</sequence>
<reference evidence="1 2" key="1">
    <citation type="submission" date="2016-11" db="EMBL/GenBank/DDBJ databases">
        <title>Mixed transmission modes and dynamic genome evolution in an obligate animal-bacterial symbiosis.</title>
        <authorList>
            <person name="Russell S.L."/>
            <person name="Corbett-Detig R.B."/>
            <person name="Cavanaugh C.M."/>
        </authorList>
    </citation>
    <scope>NUCLEOTIDE SEQUENCE [LARGE SCALE GENOMIC DNA]</scope>
    <source>
        <strain evidence="1">Sveles-Q1</strain>
    </source>
</reference>